<organism evidence="5">
    <name type="scientific">Melanaphis sacchari</name>
    <dbReference type="NCBI Taxonomy" id="742174"/>
    <lineage>
        <taxon>Eukaryota</taxon>
        <taxon>Metazoa</taxon>
        <taxon>Ecdysozoa</taxon>
        <taxon>Arthropoda</taxon>
        <taxon>Hexapoda</taxon>
        <taxon>Insecta</taxon>
        <taxon>Pterygota</taxon>
        <taxon>Neoptera</taxon>
        <taxon>Paraneoptera</taxon>
        <taxon>Hemiptera</taxon>
        <taxon>Sternorrhyncha</taxon>
        <taxon>Aphidomorpha</taxon>
        <taxon>Aphidoidea</taxon>
        <taxon>Aphididae</taxon>
        <taxon>Aphidini</taxon>
        <taxon>Melanaphis</taxon>
    </lineage>
</organism>
<dbReference type="InterPro" id="IPR050216">
    <property type="entry name" value="LRR_domain-containing"/>
</dbReference>
<dbReference type="Pfam" id="PF25344">
    <property type="entry name" value="PH_LRR1"/>
    <property type="match status" value="1"/>
</dbReference>
<gene>
    <name evidence="5" type="primary">LRRC8E</name>
</gene>
<sequence length="396" mass="46037">MLIKCSLTIQDLNHPHLNSRPLKSCVMTRKSNNNYYVSVKNSMYPNIKNYNLAMVKNIFRRFITEGKLGLEFTEPKQVLLIYSEEKSEVFMFYTELRTIFNDKKVKIGTSQTLKEVSANNFVMDCFDDSKTNEFTNDFLFENILSLKCLTVLLLAYCDLPRIPEEVGNLSIKYFSISGNALPTNQDTIWNWMTKTTICETLLILEMDYIGLKRLPFEITFLRNLQKLSISHNSLSYLPQSIVELKKLKSITVNGNSLAYLPHCLSSRVFNSIDISDNLFNSSRTQSYDHLLQYLSVSEIKIEDFDHVKPLSHLALFSLMDNCVPFKRQDIPRSLWIYFRLMGRCVFCMRWILPEYSQISFSHFSPRATELIQEQGTTNIPWQSMLCSIPNICTRPI</sequence>
<evidence type="ECO:0000256" key="1">
    <source>
        <dbReference type="ARBA" id="ARBA00022614"/>
    </source>
</evidence>
<dbReference type="InterPro" id="IPR057437">
    <property type="entry name" value="PIF1/LRR1_PH"/>
</dbReference>
<evidence type="ECO:0000259" key="4">
    <source>
        <dbReference type="Pfam" id="PF25344"/>
    </source>
</evidence>
<dbReference type="OrthoDB" id="17912at2759"/>
<keyword evidence="3" id="KW-0539">Nucleus</keyword>
<dbReference type="PANTHER" id="PTHR48051:SF1">
    <property type="entry name" value="RAS SUPPRESSOR PROTEIN 1"/>
    <property type="match status" value="1"/>
</dbReference>
<dbReference type="AlphaFoldDB" id="A0A2H8TWU3"/>
<evidence type="ECO:0000256" key="2">
    <source>
        <dbReference type="ARBA" id="ARBA00022737"/>
    </source>
</evidence>
<dbReference type="InterPro" id="IPR003591">
    <property type="entry name" value="Leu-rich_rpt_typical-subtyp"/>
</dbReference>
<dbReference type="Gene3D" id="3.80.10.10">
    <property type="entry name" value="Ribonuclease Inhibitor"/>
    <property type="match status" value="1"/>
</dbReference>
<keyword evidence="2" id="KW-0677">Repeat</keyword>
<name>A0A2H8TWU3_9HEMI</name>
<accession>A0A2H8TWU3</accession>
<dbReference type="SMART" id="SM00369">
    <property type="entry name" value="LRR_TYP"/>
    <property type="match status" value="3"/>
</dbReference>
<protein>
    <submittedName>
        <fullName evidence="5">Leucine-rich repeat-containing protein 8E</fullName>
    </submittedName>
</protein>
<reference evidence="5" key="1">
    <citation type="submission" date="2017-10" db="EMBL/GenBank/DDBJ databases">
        <title>Transcriptome Assembly of Sugarcane Aphid Adults.</title>
        <authorList>
            <person name="Scully E.D."/>
            <person name="Palmer N.A."/>
            <person name="Geib S.M."/>
            <person name="Sarath G."/>
            <person name="Sattler S.E."/>
        </authorList>
    </citation>
    <scope>NUCLEOTIDE SEQUENCE</scope>
    <source>
        <tissue evidence="5">Whole body</tissue>
    </source>
</reference>
<proteinExistence type="predicted"/>
<feature type="domain" description="PIF1/LRR1 pleckstrin homology" evidence="4">
    <location>
        <begin position="1"/>
        <end position="109"/>
    </location>
</feature>
<dbReference type="PANTHER" id="PTHR48051">
    <property type="match status" value="1"/>
</dbReference>
<dbReference type="EMBL" id="GFXV01006575">
    <property type="protein sequence ID" value="MBW18380.1"/>
    <property type="molecule type" value="Transcribed_RNA"/>
</dbReference>
<evidence type="ECO:0000256" key="3">
    <source>
        <dbReference type="ARBA" id="ARBA00023242"/>
    </source>
</evidence>
<evidence type="ECO:0000313" key="5">
    <source>
        <dbReference type="EMBL" id="MBW18380.1"/>
    </source>
</evidence>
<dbReference type="InterPro" id="IPR032675">
    <property type="entry name" value="LRR_dom_sf"/>
</dbReference>
<keyword evidence="1" id="KW-0433">Leucine-rich repeat</keyword>
<dbReference type="SUPFAM" id="SSF52047">
    <property type="entry name" value="RNI-like"/>
    <property type="match status" value="1"/>
</dbReference>
<dbReference type="GO" id="GO:0005737">
    <property type="term" value="C:cytoplasm"/>
    <property type="evidence" value="ECO:0007669"/>
    <property type="project" value="TreeGrafter"/>
</dbReference>